<dbReference type="SUPFAM" id="SSF160113">
    <property type="entry name" value="YegP-like"/>
    <property type="match status" value="2"/>
</dbReference>
<sequence length="113" mass="12415">MAQGWYELRVAKDGQFMFNLKAANSQVILTSELYKTRAAAENGIASVQKNGADEGAYEIRVAKNEKPYFVLKAKNHQEIGRSQYYSSEEAAKKGIASVAHNAATTVVKDKTAE</sequence>
<organism evidence="3 4">
    <name type="scientific">Chelonobacter oris</name>
    <dbReference type="NCBI Taxonomy" id="505317"/>
    <lineage>
        <taxon>Bacteria</taxon>
        <taxon>Pseudomonadati</taxon>
        <taxon>Pseudomonadota</taxon>
        <taxon>Gammaproteobacteria</taxon>
        <taxon>Pasteurellales</taxon>
        <taxon>Pasteurellaceae</taxon>
        <taxon>Chelonobacter</taxon>
    </lineage>
</organism>
<dbReference type="STRING" id="505317.OA57_11310"/>
<evidence type="ECO:0000256" key="1">
    <source>
        <dbReference type="ARBA" id="ARBA00007576"/>
    </source>
</evidence>
<dbReference type="InterPro" id="IPR051141">
    <property type="entry name" value="UPF0339_domain"/>
</dbReference>
<dbReference type="AlphaFoldDB" id="A0A0A3ANZ2"/>
<protein>
    <recommendedName>
        <fullName evidence="2">DUF1508 domain-containing protein</fullName>
    </recommendedName>
</protein>
<feature type="domain" description="DUF1508" evidence="2">
    <location>
        <begin position="62"/>
        <end position="109"/>
    </location>
</feature>
<dbReference type="InterPro" id="IPR010879">
    <property type="entry name" value="DUF1508"/>
</dbReference>
<dbReference type="PANTHER" id="PTHR40606">
    <property type="match status" value="1"/>
</dbReference>
<dbReference type="PANTHER" id="PTHR40606:SF1">
    <property type="entry name" value="UPF0339 PROTEIN YEGP"/>
    <property type="match status" value="1"/>
</dbReference>
<proteinExistence type="inferred from homology"/>
<dbReference type="InterPro" id="IPR036913">
    <property type="entry name" value="YegP-like_sf"/>
</dbReference>
<keyword evidence="4" id="KW-1185">Reference proteome</keyword>
<dbReference type="Pfam" id="PF07411">
    <property type="entry name" value="DUF1508"/>
    <property type="match status" value="2"/>
</dbReference>
<reference evidence="3 4" key="1">
    <citation type="submission" date="2014-11" db="EMBL/GenBank/DDBJ databases">
        <title>Draft genome sequence of Chelonobacter oris 1662T, associated with respiratory disease in Hermann's Tortoises.</title>
        <authorList>
            <person name="Kudirkiene E."/>
            <person name="Hansen M.J."/>
            <person name="Bojesen A.M."/>
        </authorList>
    </citation>
    <scope>NUCLEOTIDE SEQUENCE [LARGE SCALE GENOMIC DNA]</scope>
    <source>
        <strain evidence="3 4">1662</strain>
    </source>
</reference>
<evidence type="ECO:0000313" key="3">
    <source>
        <dbReference type="EMBL" id="KGQ69507.1"/>
    </source>
</evidence>
<dbReference type="Gene3D" id="2.30.29.80">
    <property type="match status" value="1"/>
</dbReference>
<dbReference type="Proteomes" id="UP000030380">
    <property type="component" value="Unassembled WGS sequence"/>
</dbReference>
<dbReference type="RefSeq" id="WP_034617946.1">
    <property type="nucleotide sequence ID" value="NZ_JSUM01000019.1"/>
</dbReference>
<dbReference type="OrthoDB" id="9802792at2"/>
<accession>A0A0A3ANZ2</accession>
<evidence type="ECO:0000259" key="2">
    <source>
        <dbReference type="Pfam" id="PF07411"/>
    </source>
</evidence>
<name>A0A0A3ANZ2_9PAST</name>
<evidence type="ECO:0000313" key="4">
    <source>
        <dbReference type="Proteomes" id="UP000030380"/>
    </source>
</evidence>
<dbReference type="EMBL" id="JSUM01000019">
    <property type="protein sequence ID" value="KGQ69507.1"/>
    <property type="molecule type" value="Genomic_DNA"/>
</dbReference>
<comment type="similarity">
    <text evidence="1">Belongs to the UPF0339 family. Duplicated subfamily.</text>
</comment>
<gene>
    <name evidence="3" type="ORF">OA57_11310</name>
</gene>
<comment type="caution">
    <text evidence="3">The sequence shown here is derived from an EMBL/GenBank/DDBJ whole genome shotgun (WGS) entry which is preliminary data.</text>
</comment>
<feature type="domain" description="DUF1508" evidence="2">
    <location>
        <begin position="11"/>
        <end position="58"/>
    </location>
</feature>